<feature type="transmembrane region" description="Helical" evidence="6">
    <location>
        <begin position="331"/>
        <end position="352"/>
    </location>
</feature>
<dbReference type="Proteomes" id="UP001055057">
    <property type="component" value="Unassembled WGS sequence"/>
</dbReference>
<evidence type="ECO:0000259" key="7">
    <source>
        <dbReference type="PROSITE" id="PS50850"/>
    </source>
</evidence>
<evidence type="ECO:0000256" key="5">
    <source>
        <dbReference type="ARBA" id="ARBA00023136"/>
    </source>
</evidence>
<dbReference type="Pfam" id="PF07690">
    <property type="entry name" value="MFS_1"/>
    <property type="match status" value="1"/>
</dbReference>
<feature type="transmembrane region" description="Helical" evidence="6">
    <location>
        <begin position="84"/>
        <end position="107"/>
    </location>
</feature>
<feature type="transmembrane region" description="Helical" evidence="6">
    <location>
        <begin position="144"/>
        <end position="167"/>
    </location>
</feature>
<feature type="transmembrane region" description="Helical" evidence="6">
    <location>
        <begin position="364"/>
        <end position="384"/>
    </location>
</feature>
<feature type="domain" description="Major facilitator superfamily (MFS) profile" evidence="7">
    <location>
        <begin position="17"/>
        <end position="424"/>
    </location>
</feature>
<evidence type="ECO:0000313" key="8">
    <source>
        <dbReference type="EMBL" id="GJE59646.1"/>
    </source>
</evidence>
<feature type="transmembrane region" description="Helical" evidence="6">
    <location>
        <begin position="396"/>
        <end position="417"/>
    </location>
</feature>
<evidence type="ECO:0000256" key="6">
    <source>
        <dbReference type="SAM" id="Phobius"/>
    </source>
</evidence>
<feature type="transmembrane region" description="Helical" evidence="6">
    <location>
        <begin position="270"/>
        <end position="291"/>
    </location>
</feature>
<reference evidence="8" key="1">
    <citation type="journal article" date="2021" name="Front. Microbiol.">
        <title>Comprehensive Comparative Genomics and Phenotyping of Methylobacterium Species.</title>
        <authorList>
            <person name="Alessa O."/>
            <person name="Ogura Y."/>
            <person name="Fujitani Y."/>
            <person name="Takami H."/>
            <person name="Hayashi T."/>
            <person name="Sahin N."/>
            <person name="Tani A."/>
        </authorList>
    </citation>
    <scope>NUCLEOTIDE SEQUENCE</scope>
    <source>
        <strain evidence="8">DSM 23632</strain>
    </source>
</reference>
<dbReference type="InterPro" id="IPR044770">
    <property type="entry name" value="MFS_spinster-like"/>
</dbReference>
<keyword evidence="2" id="KW-0813">Transport</keyword>
<gene>
    <name evidence="8" type="primary">nanT_1</name>
    <name evidence="8" type="ORF">MPOCJGCO_1743</name>
</gene>
<dbReference type="EMBL" id="BPRB01000087">
    <property type="protein sequence ID" value="GJE59646.1"/>
    <property type="molecule type" value="Genomic_DNA"/>
</dbReference>
<comment type="subcellular location">
    <subcellularLocation>
        <location evidence="1">Membrane</location>
        <topology evidence="1">Multi-pass membrane protein</topology>
    </subcellularLocation>
</comment>
<sequence length="444" mass="45597">MQAQSTAAQLGLSGWPLVLLLAATQLSAFSDRFLMTLVATPLKQALALSDTQLGLLRGSAFAVLNALALPAAGSLADRGHRRALLLASILLWSVATLACGLAGTFAALFASRMVLGLGQAGVAPAALSLMAVRVERDSLGRGVSFLTSGASLGRSLALLAGGAALAWLTANGGWNAPGIGQLAPWQALFVLAVVPNLALALLVCRIVEPPPARRTPRMGVALAWIVRRRAAYLPHLGAASAAVLMGQALSAWAPTFYVRAFGFTPAQTGFVLGLIVLCAAPLGHLAGGVVLDRLRRTRRRDAAPLMLGIGLLLAQPPAVTMTLAADLTVSLAGFFLLVTMLGFTSPPGLAGIQFLTPVALRGRVSALFLASVTLAAFGLGPFLVGLLSDTVFGENGLGRAMLALFSGAGLVGVLFAYRAARPKVRARHVAGGRISPRPPARPGG</sequence>
<dbReference type="InterPro" id="IPR011701">
    <property type="entry name" value="MFS"/>
</dbReference>
<dbReference type="InterPro" id="IPR036259">
    <property type="entry name" value="MFS_trans_sf"/>
</dbReference>
<dbReference type="InterPro" id="IPR020846">
    <property type="entry name" value="MFS_dom"/>
</dbReference>
<reference evidence="8" key="2">
    <citation type="submission" date="2021-08" db="EMBL/GenBank/DDBJ databases">
        <authorList>
            <person name="Tani A."/>
            <person name="Ola A."/>
            <person name="Ogura Y."/>
            <person name="Katsura K."/>
            <person name="Hayashi T."/>
        </authorList>
    </citation>
    <scope>NUCLEOTIDE SEQUENCE</scope>
    <source>
        <strain evidence="8">DSM 23632</strain>
    </source>
</reference>
<evidence type="ECO:0000313" key="9">
    <source>
        <dbReference type="Proteomes" id="UP001055057"/>
    </source>
</evidence>
<dbReference type="PANTHER" id="PTHR23505:SF79">
    <property type="entry name" value="PROTEIN SPINSTER"/>
    <property type="match status" value="1"/>
</dbReference>
<feature type="transmembrane region" description="Helical" evidence="6">
    <location>
        <begin position="303"/>
        <end position="325"/>
    </location>
</feature>
<dbReference type="PROSITE" id="PS50850">
    <property type="entry name" value="MFS"/>
    <property type="match status" value="1"/>
</dbReference>
<proteinExistence type="predicted"/>
<name>A0ABQ4TYN2_9HYPH</name>
<feature type="transmembrane region" description="Helical" evidence="6">
    <location>
        <begin position="187"/>
        <end position="207"/>
    </location>
</feature>
<keyword evidence="9" id="KW-1185">Reference proteome</keyword>
<evidence type="ECO:0000256" key="4">
    <source>
        <dbReference type="ARBA" id="ARBA00022989"/>
    </source>
</evidence>
<keyword evidence="3 6" id="KW-0812">Transmembrane</keyword>
<keyword evidence="4 6" id="KW-1133">Transmembrane helix</keyword>
<dbReference type="Gene3D" id="1.20.1250.20">
    <property type="entry name" value="MFS general substrate transporter like domains"/>
    <property type="match status" value="2"/>
</dbReference>
<feature type="transmembrane region" description="Helical" evidence="6">
    <location>
        <begin position="113"/>
        <end position="132"/>
    </location>
</feature>
<evidence type="ECO:0000256" key="1">
    <source>
        <dbReference type="ARBA" id="ARBA00004141"/>
    </source>
</evidence>
<evidence type="ECO:0000256" key="3">
    <source>
        <dbReference type="ARBA" id="ARBA00022692"/>
    </source>
</evidence>
<feature type="transmembrane region" description="Helical" evidence="6">
    <location>
        <begin position="236"/>
        <end position="258"/>
    </location>
</feature>
<dbReference type="SUPFAM" id="SSF103473">
    <property type="entry name" value="MFS general substrate transporter"/>
    <property type="match status" value="1"/>
</dbReference>
<keyword evidence="5 6" id="KW-0472">Membrane</keyword>
<organism evidence="8 9">
    <name type="scientific">Methylobacterium trifolii</name>
    <dbReference type="NCBI Taxonomy" id="1003092"/>
    <lineage>
        <taxon>Bacteria</taxon>
        <taxon>Pseudomonadati</taxon>
        <taxon>Pseudomonadota</taxon>
        <taxon>Alphaproteobacteria</taxon>
        <taxon>Hyphomicrobiales</taxon>
        <taxon>Methylobacteriaceae</taxon>
        <taxon>Methylobacterium</taxon>
    </lineage>
</organism>
<protein>
    <submittedName>
        <fullName evidence="8">Sialic acid transporter NanT</fullName>
    </submittedName>
</protein>
<feature type="transmembrane region" description="Helical" evidence="6">
    <location>
        <begin position="52"/>
        <end position="72"/>
    </location>
</feature>
<accession>A0ABQ4TYN2</accession>
<comment type="caution">
    <text evidence="8">The sequence shown here is derived from an EMBL/GenBank/DDBJ whole genome shotgun (WGS) entry which is preliminary data.</text>
</comment>
<dbReference type="PANTHER" id="PTHR23505">
    <property type="entry name" value="SPINSTER"/>
    <property type="match status" value="1"/>
</dbReference>
<dbReference type="RefSeq" id="WP_238182216.1">
    <property type="nucleotide sequence ID" value="NZ_BPRB01000087.1"/>
</dbReference>
<evidence type="ECO:0000256" key="2">
    <source>
        <dbReference type="ARBA" id="ARBA00022448"/>
    </source>
</evidence>